<dbReference type="AlphaFoldDB" id="S5SZ58"/>
<dbReference type="SUPFAM" id="SSF46689">
    <property type="entry name" value="Homeodomain-like"/>
    <property type="match status" value="1"/>
</dbReference>
<evidence type="ECO:0000259" key="1">
    <source>
        <dbReference type="Pfam" id="PF17754"/>
    </source>
</evidence>
<reference evidence="2 3" key="1">
    <citation type="submission" date="2012-11" db="EMBL/GenBank/DDBJ databases">
        <title>The complete genome sequence of Corynebacterium maris Coryn-1 (=DSM 45190).</title>
        <authorList>
            <person name="Schaffert L."/>
            <person name="Albersmeier A."/>
            <person name="Kalinowski J."/>
            <person name="Ruckert C."/>
        </authorList>
    </citation>
    <scope>NUCLEOTIDE SEQUENCE [LARGE SCALE GENOMIC DNA]</scope>
    <source>
        <strain evidence="3">Coryn-1</strain>
    </source>
</reference>
<evidence type="ECO:0000313" key="2">
    <source>
        <dbReference type="EMBL" id="AGS33540.1"/>
    </source>
</evidence>
<organism evidence="2 3">
    <name type="scientific">Corynebacterium maris DSM 45190</name>
    <dbReference type="NCBI Taxonomy" id="1224163"/>
    <lineage>
        <taxon>Bacteria</taxon>
        <taxon>Bacillati</taxon>
        <taxon>Actinomycetota</taxon>
        <taxon>Actinomycetes</taxon>
        <taxon>Mycobacteriales</taxon>
        <taxon>Corynebacteriaceae</taxon>
        <taxon>Corynebacterium</taxon>
    </lineage>
</organism>
<dbReference type="Proteomes" id="UP000015388">
    <property type="component" value="Chromosome"/>
</dbReference>
<dbReference type="Pfam" id="PF17754">
    <property type="entry name" value="TetR_C_14"/>
    <property type="match status" value="1"/>
</dbReference>
<dbReference type="PATRIC" id="fig|1224163.3.peg.56"/>
<dbReference type="InterPro" id="IPR041347">
    <property type="entry name" value="MftR_C"/>
</dbReference>
<dbReference type="eggNOG" id="COG1309">
    <property type="taxonomic scope" value="Bacteria"/>
</dbReference>
<accession>S5SZ58</accession>
<dbReference type="EMBL" id="CP003924">
    <property type="protein sequence ID" value="AGS33540.1"/>
    <property type="molecule type" value="Genomic_DNA"/>
</dbReference>
<proteinExistence type="predicted"/>
<dbReference type="STRING" id="1224163.B841_00285"/>
<dbReference type="Gene3D" id="1.10.357.10">
    <property type="entry name" value="Tetracycline Repressor, domain 2"/>
    <property type="match status" value="1"/>
</dbReference>
<feature type="domain" description="MftR C-terminal" evidence="1">
    <location>
        <begin position="74"/>
        <end position="165"/>
    </location>
</feature>
<evidence type="ECO:0000313" key="3">
    <source>
        <dbReference type="Proteomes" id="UP000015388"/>
    </source>
</evidence>
<name>S5SZ58_9CORY</name>
<gene>
    <name evidence="2" type="ORF">B841_00285</name>
</gene>
<dbReference type="InterPro" id="IPR009057">
    <property type="entry name" value="Homeodomain-like_sf"/>
</dbReference>
<sequence length="177" mass="19293">MDKLTVEAITEAADVSPRTFFNYFACKEDALVTETAKIAAELHPLLAERPLDESPLHSLRVIFTDHDPLSLAGANRERSLARQKLVQDNPALMTRQLAQNSLMVTSMTELLAERFGVDPDEDLRPALLASITGGIIHVAVRRWSAGAPQSLVELIDAAFEHLERGDLTAPPLAASAD</sequence>
<dbReference type="Gene3D" id="1.10.10.60">
    <property type="entry name" value="Homeodomain-like"/>
    <property type="match status" value="1"/>
</dbReference>
<dbReference type="HOGENOM" id="CLU_069356_2_2_11"/>
<dbReference type="KEGG" id="cmd:B841_00285"/>
<protein>
    <submittedName>
        <fullName evidence="2">TetR family transcriptional regulator</fullName>
    </submittedName>
</protein>
<keyword evidence="3" id="KW-1185">Reference proteome</keyword>